<organism evidence="4">
    <name type="scientific">freshwater metagenome</name>
    <dbReference type="NCBI Taxonomy" id="449393"/>
    <lineage>
        <taxon>unclassified sequences</taxon>
        <taxon>metagenomes</taxon>
        <taxon>ecological metagenomes</taxon>
    </lineage>
</organism>
<feature type="compositionally biased region" description="Low complexity" evidence="1">
    <location>
        <begin position="819"/>
        <end position="832"/>
    </location>
</feature>
<accession>A0A094PVK5</accession>
<feature type="region of interest" description="Disordered" evidence="1">
    <location>
        <begin position="346"/>
        <end position="365"/>
    </location>
</feature>
<dbReference type="Gene3D" id="2.60.40.10">
    <property type="entry name" value="Immunoglobulins"/>
    <property type="match status" value="1"/>
</dbReference>
<dbReference type="InterPro" id="IPR049304">
    <property type="entry name" value="Gly_rich_dom"/>
</dbReference>
<keyword evidence="2" id="KW-0472">Membrane</keyword>
<gene>
    <name evidence="4" type="ORF">GM51_15495</name>
</gene>
<feature type="compositionally biased region" description="Polar residues" evidence="1">
    <location>
        <begin position="533"/>
        <end position="553"/>
    </location>
</feature>
<feature type="transmembrane region" description="Helical" evidence="2">
    <location>
        <begin position="1318"/>
        <end position="1338"/>
    </location>
</feature>
<evidence type="ECO:0000256" key="1">
    <source>
        <dbReference type="SAM" id="MobiDB-lite"/>
    </source>
</evidence>
<dbReference type="Pfam" id="PF19077">
    <property type="entry name" value="Big_13"/>
    <property type="match status" value="1"/>
</dbReference>
<proteinExistence type="predicted"/>
<evidence type="ECO:0000259" key="3">
    <source>
        <dbReference type="PROSITE" id="PS50853"/>
    </source>
</evidence>
<feature type="region of interest" description="Disordered" evidence="1">
    <location>
        <begin position="813"/>
        <end position="832"/>
    </location>
</feature>
<feature type="domain" description="Fibronectin type-III" evidence="3">
    <location>
        <begin position="1210"/>
        <end position="1307"/>
    </location>
</feature>
<comment type="caution">
    <text evidence="4">The sequence shown here is derived from an EMBL/GenBank/DDBJ whole genome shotgun (WGS) entry which is preliminary data.</text>
</comment>
<feature type="compositionally biased region" description="Low complexity" evidence="1">
    <location>
        <begin position="169"/>
        <end position="181"/>
    </location>
</feature>
<feature type="region of interest" description="Disordered" evidence="1">
    <location>
        <begin position="533"/>
        <end position="556"/>
    </location>
</feature>
<dbReference type="InterPro" id="IPR003961">
    <property type="entry name" value="FN3_dom"/>
</dbReference>
<dbReference type="EMBL" id="JNSL01000122">
    <property type="protein sequence ID" value="KGA15177.1"/>
    <property type="molecule type" value="Genomic_DNA"/>
</dbReference>
<feature type="compositionally biased region" description="Low complexity" evidence="1">
    <location>
        <begin position="628"/>
        <end position="644"/>
    </location>
</feature>
<keyword evidence="2" id="KW-1133">Transmembrane helix</keyword>
<name>A0A094PVK5_9ZZZZ</name>
<feature type="region of interest" description="Disordered" evidence="1">
    <location>
        <begin position="161"/>
        <end position="203"/>
    </location>
</feature>
<dbReference type="InterPro" id="IPR044016">
    <property type="entry name" value="Big_13"/>
</dbReference>
<evidence type="ECO:0000313" key="4">
    <source>
        <dbReference type="EMBL" id="KGA15177.1"/>
    </source>
</evidence>
<feature type="region of interest" description="Disordered" evidence="1">
    <location>
        <begin position="625"/>
        <end position="644"/>
    </location>
</feature>
<keyword evidence="2" id="KW-0812">Transmembrane</keyword>
<dbReference type="Gene3D" id="2.60.40.2700">
    <property type="match status" value="2"/>
</dbReference>
<sequence length="1345" mass="131600">MISDKRFKKFGAIVVTGICAGAIGILTPISSASASVAAFCSSVGATQVGSTQECLKAFTTTGSTTWTMPAGITSIRYLVVGGGGAGQNGYANSCTNSKGGAGGSVQTSASATVLSGATLSITVGAGGSVSGSWGGVGTNGGSSTLTGGGLSVTANGGATSVNSGGGSNGPTNNITSTSLNYGSGGGGTGQGSGADNGRANSGGGGAAGSYVDFSFGSCTGPFSATQAGVGQAGVVYIRFVAAVAPTVTASNAPTGLAQLGSTLTSASTFTGVPTPTVAHQWQSSTDGTNWTDVSGADSSTFVPTTDQLDQFIRVRTTATNDSGTANDDSPSIGRIAMPVTGTPSVATASDLGDSSSDSITSDTTPTMEATGLVVGATVQMTATNGVETATCTFVATATTGGCPLPTLTDGTWGVTAVQSLNGVDSTASPSRSVDIDSTPPGVPAYAFTSGGNPLASGDATSSNSLSFASGPTSSGSTSISCSLNGGARQTPCPTTFSPLVSGANDIAFTATDAAGNETTDTFSFNYLGQPSASLATSSDTGESNSDQLTSDNSPRVDVSGLVAGAEVTVTATKGGQTESCTFTATASTGGCSLPSLSDGAWSITSAQSLGGSSTAPSTALNVSIDTQSPSAPGAPTATPSGGTPVVNQRSAATTAVSLSAPIAAGEATGGRAEFYLDGALIGTDASISAGDTSVTADPALADLAASGELTVRLFDAAGNSVDGLSSTPFTVDLSTPAVDSFAPSAGQPLNTASDPLSFDLMMSEPVSGLTGSDFTNAGTATGCVFTPNASAGTSFNVTVTGCSAGTVQPQLSAGSVSDGANPGPANNSPAPGTNGINFVTTPPSGTGVPTLSAIDGSLTTLGSTLASSAGTWNDQGDSGATTSYRWQSCTDPADVNSCIDINGATESTFVPTVALDGAYLRSLATRINAAGASIPQASAMTGPMTRGTQTISFAAPAAQTYSTDPMTLGGTTSSGLALTYTSLTPAVCATSGSQVTMLSSGTCTLEATQIGDGTYLTATPVQQSFVVNRAPQTLTITTPSQVVAVGSAVELSASASGGGEITFSINGGGLAIASDSYMVTNNQSFCAVSGSTLTALSVGDCTVEASIAQDDRYLSATSSTVTFQARTGRTASLTVPPGALLSDGSVDVSATLSDGSTPTIIAAPSSVCRAVGTRIELIGPGECSVWATASVNGTHTGADSGPKVFRVGNPPNAPTVNGVSFSGNNAIVDISSAPREGASDVDSYTVTATPQGGGNPITVTCSTVPCVVPGMTLGATYDFDVVANGRIGDLSVRSTVVEYGPVRAGRSGKTLPTTGLRWDAQILGLWIVVVGLFFVGSIRTRRIRS</sequence>
<feature type="compositionally biased region" description="Low complexity" evidence="1">
    <location>
        <begin position="347"/>
        <end position="365"/>
    </location>
</feature>
<dbReference type="InterPro" id="IPR013783">
    <property type="entry name" value="Ig-like_fold"/>
</dbReference>
<dbReference type="PROSITE" id="PS50853">
    <property type="entry name" value="FN3"/>
    <property type="match status" value="1"/>
</dbReference>
<evidence type="ECO:0000256" key="2">
    <source>
        <dbReference type="SAM" id="Phobius"/>
    </source>
</evidence>
<dbReference type="Pfam" id="PF21722">
    <property type="entry name" value="Gly_rich_2"/>
    <property type="match status" value="1"/>
</dbReference>
<dbReference type="InterPro" id="IPR036116">
    <property type="entry name" value="FN3_sf"/>
</dbReference>
<feature type="compositionally biased region" description="Gly residues" evidence="1">
    <location>
        <begin position="182"/>
        <end position="203"/>
    </location>
</feature>
<protein>
    <recommendedName>
        <fullName evidence="3">Fibronectin type-III domain-containing protein</fullName>
    </recommendedName>
</protein>
<dbReference type="SUPFAM" id="SSF49265">
    <property type="entry name" value="Fibronectin type III"/>
    <property type="match status" value="1"/>
</dbReference>
<reference evidence="4" key="1">
    <citation type="submission" date="2014-06" db="EMBL/GenBank/DDBJ databases">
        <title>Key roles for freshwater Actinobacteria revealed by deep metagenomic sequencing.</title>
        <authorList>
            <person name="Ghai R."/>
            <person name="Mizuno C.M."/>
            <person name="Picazo A."/>
            <person name="Camacho A."/>
            <person name="Rodriguez-Valera F."/>
        </authorList>
    </citation>
    <scope>NUCLEOTIDE SEQUENCE</scope>
</reference>